<evidence type="ECO:0000256" key="1">
    <source>
        <dbReference type="SAM" id="Phobius"/>
    </source>
</evidence>
<dbReference type="PANTHER" id="PTHR35734:SF1">
    <property type="entry name" value="OS01G0805200 PROTEIN"/>
    <property type="match status" value="1"/>
</dbReference>
<reference evidence="2 3" key="1">
    <citation type="submission" date="2024-09" db="EMBL/GenBank/DDBJ databases">
        <title>Floridaenema gen nov. (Aerosakkonemataceae, Aerosakkonematales ord. nov., Cyanobacteria) from benthic tropical and subtropical fresh waters, with the description of four new species.</title>
        <authorList>
            <person name="Moretto J.A."/>
            <person name="Berthold D.E."/>
            <person name="Lefler F.W."/>
            <person name="Huang I.-S."/>
            <person name="Laughinghouse H. IV."/>
        </authorList>
    </citation>
    <scope>NUCLEOTIDE SEQUENCE [LARGE SCALE GENOMIC DNA]</scope>
    <source>
        <strain evidence="2 3">BLCC-F154</strain>
    </source>
</reference>
<accession>A0ABV4Y799</accession>
<keyword evidence="1" id="KW-0812">Transmembrane</keyword>
<organism evidence="2 3">
    <name type="scientific">Floridaenema fluviatile BLCC-F154</name>
    <dbReference type="NCBI Taxonomy" id="3153640"/>
    <lineage>
        <taxon>Bacteria</taxon>
        <taxon>Bacillati</taxon>
        <taxon>Cyanobacteriota</taxon>
        <taxon>Cyanophyceae</taxon>
        <taxon>Oscillatoriophycideae</taxon>
        <taxon>Aerosakkonematales</taxon>
        <taxon>Aerosakkonemataceae</taxon>
        <taxon>Floridanema</taxon>
        <taxon>Floridanema fluviatile</taxon>
    </lineage>
</organism>
<sequence>MRRIDIIYLGLGIFLAGGLAYLLLQLVGLDSQQAGIWSQALLVFGLVGWLLTYLFRAGTKQMTYNQQLKDYEDAVLEKRLAEMTPEELEKLQAEIEAEKK</sequence>
<keyword evidence="3" id="KW-1185">Reference proteome</keyword>
<evidence type="ECO:0000313" key="3">
    <source>
        <dbReference type="Proteomes" id="UP001576776"/>
    </source>
</evidence>
<dbReference type="Proteomes" id="UP001576776">
    <property type="component" value="Unassembled WGS sequence"/>
</dbReference>
<keyword evidence="1" id="KW-1133">Transmembrane helix</keyword>
<name>A0ABV4Y799_9CYAN</name>
<feature type="transmembrane region" description="Helical" evidence="1">
    <location>
        <begin position="36"/>
        <end position="55"/>
    </location>
</feature>
<keyword evidence="1" id="KW-0472">Membrane</keyword>
<gene>
    <name evidence="2" type="ORF">ACE1B6_05310</name>
</gene>
<dbReference type="PANTHER" id="PTHR35734">
    <property type="entry name" value="OS01G0805200 PROTEIN"/>
    <property type="match status" value="1"/>
</dbReference>
<dbReference type="RefSeq" id="WP_413256202.1">
    <property type="nucleotide sequence ID" value="NZ_JBHFNS010000019.1"/>
</dbReference>
<dbReference type="Pfam" id="PF11460">
    <property type="entry name" value="DUF3007"/>
    <property type="match status" value="1"/>
</dbReference>
<protein>
    <submittedName>
        <fullName evidence="2">DUF3007 family protein</fullName>
    </submittedName>
</protein>
<dbReference type="EMBL" id="JBHFNS010000019">
    <property type="protein sequence ID" value="MFB2934676.1"/>
    <property type="molecule type" value="Genomic_DNA"/>
</dbReference>
<proteinExistence type="predicted"/>
<evidence type="ECO:0000313" key="2">
    <source>
        <dbReference type="EMBL" id="MFB2934676.1"/>
    </source>
</evidence>
<comment type="caution">
    <text evidence="2">The sequence shown here is derived from an EMBL/GenBank/DDBJ whole genome shotgun (WGS) entry which is preliminary data.</text>
</comment>
<feature type="transmembrane region" description="Helical" evidence="1">
    <location>
        <begin position="7"/>
        <end position="24"/>
    </location>
</feature>
<dbReference type="InterPro" id="IPR021562">
    <property type="entry name" value="DUF3007"/>
</dbReference>